<comment type="caution">
    <text evidence="1">The sequence shown here is derived from an EMBL/GenBank/DDBJ whole genome shotgun (WGS) entry which is preliminary data.</text>
</comment>
<reference evidence="1" key="1">
    <citation type="submission" date="2021-03" db="EMBL/GenBank/DDBJ databases">
        <title>Draft genome sequence of rust myrtle Austropuccinia psidii MF-1, a brazilian biotype.</title>
        <authorList>
            <person name="Quecine M.C."/>
            <person name="Pachon D.M.R."/>
            <person name="Bonatelli M.L."/>
            <person name="Correr F.H."/>
            <person name="Franceschini L.M."/>
            <person name="Leite T.F."/>
            <person name="Margarido G.R.A."/>
            <person name="Almeida C.A."/>
            <person name="Ferrarezi J.A."/>
            <person name="Labate C.A."/>
        </authorList>
    </citation>
    <scope>NUCLEOTIDE SEQUENCE</scope>
    <source>
        <strain evidence="1">MF-1</strain>
    </source>
</reference>
<organism evidence="1 2">
    <name type="scientific">Austropuccinia psidii MF-1</name>
    <dbReference type="NCBI Taxonomy" id="1389203"/>
    <lineage>
        <taxon>Eukaryota</taxon>
        <taxon>Fungi</taxon>
        <taxon>Dikarya</taxon>
        <taxon>Basidiomycota</taxon>
        <taxon>Pucciniomycotina</taxon>
        <taxon>Pucciniomycetes</taxon>
        <taxon>Pucciniales</taxon>
        <taxon>Sphaerophragmiaceae</taxon>
        <taxon>Austropuccinia</taxon>
    </lineage>
</organism>
<accession>A0A9Q3FLT4</accession>
<dbReference type="AlphaFoldDB" id="A0A9Q3FLT4"/>
<dbReference type="Gene3D" id="3.30.420.10">
    <property type="entry name" value="Ribonuclease H-like superfamily/Ribonuclease H"/>
    <property type="match status" value="1"/>
</dbReference>
<dbReference type="OrthoDB" id="413122at2759"/>
<keyword evidence="2" id="KW-1185">Reference proteome</keyword>
<dbReference type="GO" id="GO:0003676">
    <property type="term" value="F:nucleic acid binding"/>
    <property type="evidence" value="ECO:0007669"/>
    <property type="project" value="InterPro"/>
</dbReference>
<protein>
    <submittedName>
        <fullName evidence="1">Uncharacterized protein</fullName>
    </submittedName>
</protein>
<gene>
    <name evidence="1" type="ORF">O181_082281</name>
</gene>
<evidence type="ECO:0000313" key="2">
    <source>
        <dbReference type="Proteomes" id="UP000765509"/>
    </source>
</evidence>
<evidence type="ECO:0000313" key="1">
    <source>
        <dbReference type="EMBL" id="MBW0542566.1"/>
    </source>
</evidence>
<sequence>MIQTLEDMVRRFCGYGLEFKDCDLVTHDWCTLSPALELAYRTSIHTSTNYTPPILEKGLNPKLTQDFLRKELVEMHTTAASFKGILDKAKKHAVRFMEDSFAYAK</sequence>
<dbReference type="Proteomes" id="UP000765509">
    <property type="component" value="Unassembled WGS sequence"/>
</dbReference>
<dbReference type="EMBL" id="AVOT02047304">
    <property type="protein sequence ID" value="MBW0542566.1"/>
    <property type="molecule type" value="Genomic_DNA"/>
</dbReference>
<proteinExistence type="predicted"/>
<name>A0A9Q3FLT4_9BASI</name>
<dbReference type="InterPro" id="IPR036397">
    <property type="entry name" value="RNaseH_sf"/>
</dbReference>